<dbReference type="InterPro" id="IPR045865">
    <property type="entry name" value="ACT-like_dom_sf"/>
</dbReference>
<evidence type="ECO:0000313" key="31">
    <source>
        <dbReference type="Proteomes" id="UP000435112"/>
    </source>
</evidence>
<keyword evidence="8" id="KW-0028">Amino-acid biosynthesis</keyword>
<evidence type="ECO:0000256" key="14">
    <source>
        <dbReference type="ARBA" id="ARBA00022840"/>
    </source>
</evidence>
<feature type="domain" description="Homoserine dehydrogenase catalytic" evidence="25">
    <location>
        <begin position="696"/>
        <end position="903"/>
    </location>
</feature>
<dbReference type="PANTHER" id="PTHR43070">
    <property type="match status" value="1"/>
</dbReference>
<evidence type="ECO:0000313" key="30">
    <source>
        <dbReference type="Proteomes" id="UP000429607"/>
    </source>
</evidence>
<evidence type="ECO:0000256" key="9">
    <source>
        <dbReference type="ARBA" id="ARBA00022679"/>
    </source>
</evidence>
<evidence type="ECO:0000259" key="26">
    <source>
        <dbReference type="Pfam" id="PF03447"/>
    </source>
</evidence>
<dbReference type="Pfam" id="PF00696">
    <property type="entry name" value="AA_kinase"/>
    <property type="match status" value="1"/>
</dbReference>
<dbReference type="EMBL" id="QXFU01000056">
    <property type="protein sequence ID" value="KAE9046160.1"/>
    <property type="molecule type" value="Genomic_DNA"/>
</dbReference>
<evidence type="ECO:0000259" key="24">
    <source>
        <dbReference type="Pfam" id="PF00696"/>
    </source>
</evidence>
<keyword evidence="10" id="KW-0791">Threonine biosynthesis</keyword>
<evidence type="ECO:0000256" key="15">
    <source>
        <dbReference type="ARBA" id="ARBA00022857"/>
    </source>
</evidence>
<keyword evidence="19" id="KW-0486">Methionine biosynthesis</keyword>
<evidence type="ECO:0000313" key="28">
    <source>
        <dbReference type="EMBL" id="KAE9045570.1"/>
    </source>
</evidence>
<dbReference type="SUPFAM" id="SSF53633">
    <property type="entry name" value="Carbamate kinase-like"/>
    <property type="match status" value="1"/>
</dbReference>
<comment type="similarity">
    <text evidence="6">In the C-terminal section; belongs to the homoserine dehydrogenase family.</text>
</comment>
<keyword evidence="11" id="KW-0479">Metal-binding</keyword>
<dbReference type="InterPro" id="IPR001342">
    <property type="entry name" value="HDH_cat"/>
</dbReference>
<evidence type="ECO:0000256" key="13">
    <source>
        <dbReference type="ARBA" id="ARBA00022777"/>
    </source>
</evidence>
<dbReference type="AlphaFoldDB" id="A0A6A3NSK4"/>
<evidence type="ECO:0000256" key="16">
    <source>
        <dbReference type="ARBA" id="ARBA00023002"/>
    </source>
</evidence>
<evidence type="ECO:0000256" key="12">
    <source>
        <dbReference type="ARBA" id="ARBA00022741"/>
    </source>
</evidence>
<keyword evidence="14" id="KW-0067">ATP-binding</keyword>
<keyword evidence="15" id="KW-0521">NADP</keyword>
<keyword evidence="9" id="KW-0808">Transferase</keyword>
<dbReference type="GO" id="GO:0004412">
    <property type="term" value="F:homoserine dehydrogenase activity"/>
    <property type="evidence" value="ECO:0007669"/>
    <property type="project" value="UniProtKB-EC"/>
</dbReference>
<dbReference type="CDD" id="cd04892">
    <property type="entry name" value="ACT_AK-like_2"/>
    <property type="match status" value="1"/>
</dbReference>
<dbReference type="SUPFAM" id="SSF55021">
    <property type="entry name" value="ACT-like"/>
    <property type="match status" value="1"/>
</dbReference>
<evidence type="ECO:0000256" key="5">
    <source>
        <dbReference type="ARBA" id="ARBA00005139"/>
    </source>
</evidence>
<dbReference type="Pfam" id="PF22468">
    <property type="entry name" value="ACT_9"/>
    <property type="match status" value="1"/>
</dbReference>
<sequence length="916" mass="98996">MDCTSPSMLIGANWPKETLEHPLSLDGDSFSLSAAADSAQFSHLDHRNGQRNVYKFGGTSVGSPARLCGLVRIVRSERARVLAVVVSAMGHTTDYLLEAVAFAAKGDAERALQVVDKLQTLTLSNAHDTQTELGLELEQVEDMTDVIVQHFKPLRELLFGICLLQEQTAAATDRVLSFGERISATIVAKLLTKAGVEAFYLDAREWLTTDDTHGCAKVDFDESKEKLQRLAKQWKPNTLPVITGFIARTRSGRTTTLGRNGSDYTATLVGSSLGADYVLINTDISGVMTADPRIVERATALSHLNHHEALELAVYGTRMFHARTMVPLIKGDVTMLIRNTMDPNGHGTYISGVGRSGTRETCTTSLENLAIIEARTRILQDGSSDPHQQGNIGARVTKVLEELKIPVWLSIRGAHGQAISVVVPRSAEEQACAAINAELSAEIESHEVDPLNSESPVTMLSVVAEDLSKIPYNQTKFFGALADAGIEVLAVGQGTSSRSLSCVIHGADTKVAVRRVHDAFNVDYLVTNVVLLGCNHITLGVVRQLQKQQELYRFQHKARVNIVGFGSNCCDFLFNPKGFTFEELITRLEGCKSTKSVVSASSPSSASSQYAGAPSSEQLDQLQDLAIPILIDCSGQASTKDLYSACIERGIHVVASNARSVSSLPPTSSRESVATTRSKTGRTFFMYTSTIGASLPVVDTLGNILRTGDRVLSIETSLSGSMNFVANEVMKGKKLSEAVGEVLRKGYCERDPREDFTGTDMVSKIVVLARALGVHLNPSAVQLEPLIPHSVLDTISWSSEMEVADIVSGLESYDDAFRAKYYVPAVAEGKRLHYVASIDLAKFPSIQAKIQPVLVNEDHPAYYTKDNEIAFGFSSVQYPNPLVLKGSGTGAAASATGVLRDVLTILNSLNGKNVHV</sequence>
<evidence type="ECO:0000313" key="29">
    <source>
        <dbReference type="EMBL" id="KAE9046160.1"/>
    </source>
</evidence>
<evidence type="ECO:0000256" key="2">
    <source>
        <dbReference type="ARBA" id="ARBA00004986"/>
    </source>
</evidence>
<evidence type="ECO:0000256" key="11">
    <source>
        <dbReference type="ARBA" id="ARBA00022723"/>
    </source>
</evidence>
<evidence type="ECO:0000256" key="23">
    <source>
        <dbReference type="ARBA" id="ARBA00048841"/>
    </source>
</evidence>
<organism evidence="29 31">
    <name type="scientific">Phytophthora rubi</name>
    <dbReference type="NCBI Taxonomy" id="129364"/>
    <lineage>
        <taxon>Eukaryota</taxon>
        <taxon>Sar</taxon>
        <taxon>Stramenopiles</taxon>
        <taxon>Oomycota</taxon>
        <taxon>Peronosporomycetes</taxon>
        <taxon>Peronosporales</taxon>
        <taxon>Peronosporaceae</taxon>
        <taxon>Phytophthora</taxon>
    </lineage>
</organism>
<comment type="pathway">
    <text evidence="2">Amino-acid biosynthesis; L-methionine biosynthesis via de novo pathway; L-homoserine from L-aspartate: step 1/3.</text>
</comment>
<dbReference type="Gene3D" id="3.40.1160.10">
    <property type="entry name" value="Acetylglutamate kinase-like"/>
    <property type="match status" value="1"/>
</dbReference>
<dbReference type="FunFam" id="3.30.360.10:FF:000006">
    <property type="entry name" value="Bifunctional aspartokinase/homoserine dehydrogenase"/>
    <property type="match status" value="1"/>
</dbReference>
<proteinExistence type="inferred from homology"/>
<comment type="cofactor">
    <cofactor evidence="1">
        <name>a metal cation</name>
        <dbReference type="ChEBI" id="CHEBI:25213"/>
    </cofactor>
</comment>
<evidence type="ECO:0000256" key="20">
    <source>
        <dbReference type="ARBA" id="ARBA00023268"/>
    </source>
</evidence>
<name>A0A6A3NSK4_9STRA</name>
<comment type="similarity">
    <text evidence="7">In the N-terminal section; belongs to the aspartokinase family.</text>
</comment>
<dbReference type="GO" id="GO:0050661">
    <property type="term" value="F:NADP binding"/>
    <property type="evidence" value="ECO:0007669"/>
    <property type="project" value="InterPro"/>
</dbReference>
<dbReference type="GO" id="GO:0009086">
    <property type="term" value="P:methionine biosynthetic process"/>
    <property type="evidence" value="ECO:0007669"/>
    <property type="project" value="UniProtKB-KW"/>
</dbReference>
<evidence type="ECO:0000256" key="17">
    <source>
        <dbReference type="ARBA" id="ARBA00023027"/>
    </source>
</evidence>
<protein>
    <submittedName>
        <fullName evidence="29">Uncharacterized protein</fullName>
    </submittedName>
</protein>
<comment type="caution">
    <text evidence="29">The sequence shown here is derived from an EMBL/GenBank/DDBJ whole genome shotgun (WGS) entry which is preliminary data.</text>
</comment>
<comment type="catalytic activity">
    <reaction evidence="23">
        <text>L-homoserine + NADP(+) = L-aspartate 4-semialdehyde + NADPH + H(+)</text>
        <dbReference type="Rhea" id="RHEA:15761"/>
        <dbReference type="ChEBI" id="CHEBI:15378"/>
        <dbReference type="ChEBI" id="CHEBI:57476"/>
        <dbReference type="ChEBI" id="CHEBI:57783"/>
        <dbReference type="ChEBI" id="CHEBI:58349"/>
        <dbReference type="ChEBI" id="CHEBI:537519"/>
        <dbReference type="EC" id="1.1.1.3"/>
    </reaction>
    <physiologicalReaction direction="right-to-left" evidence="23">
        <dbReference type="Rhea" id="RHEA:15763"/>
    </physiologicalReaction>
</comment>
<evidence type="ECO:0000256" key="8">
    <source>
        <dbReference type="ARBA" id="ARBA00022605"/>
    </source>
</evidence>
<dbReference type="Proteomes" id="UP000429607">
    <property type="component" value="Unassembled WGS sequence"/>
</dbReference>
<comment type="pathway">
    <text evidence="4">Amino-acid biosynthesis; L-methionine biosynthesis via de novo pathway; L-homoserine from L-aspartate: step 3/3.</text>
</comment>
<keyword evidence="12" id="KW-0547">Nucleotide-binding</keyword>
<dbReference type="InterPro" id="IPR036291">
    <property type="entry name" value="NAD(P)-bd_dom_sf"/>
</dbReference>
<evidence type="ECO:0000259" key="27">
    <source>
        <dbReference type="Pfam" id="PF22468"/>
    </source>
</evidence>
<dbReference type="Pfam" id="PF03447">
    <property type="entry name" value="NAD_binding_3"/>
    <property type="match status" value="1"/>
</dbReference>
<evidence type="ECO:0000256" key="6">
    <source>
        <dbReference type="ARBA" id="ARBA00007952"/>
    </source>
</evidence>
<dbReference type="GO" id="GO:0046872">
    <property type="term" value="F:metal ion binding"/>
    <property type="evidence" value="ECO:0007669"/>
    <property type="project" value="UniProtKB-KW"/>
</dbReference>
<comment type="catalytic activity">
    <reaction evidence="22">
        <text>L-aspartate + ATP = 4-phospho-L-aspartate + ADP</text>
        <dbReference type="Rhea" id="RHEA:23776"/>
        <dbReference type="ChEBI" id="CHEBI:29991"/>
        <dbReference type="ChEBI" id="CHEBI:30616"/>
        <dbReference type="ChEBI" id="CHEBI:57535"/>
        <dbReference type="ChEBI" id="CHEBI:456216"/>
        <dbReference type="EC" id="2.7.2.4"/>
    </reaction>
    <physiologicalReaction direction="left-to-right" evidence="22">
        <dbReference type="Rhea" id="RHEA:23777"/>
    </physiologicalReaction>
</comment>
<dbReference type="GO" id="GO:0004072">
    <property type="term" value="F:aspartate kinase activity"/>
    <property type="evidence" value="ECO:0007669"/>
    <property type="project" value="UniProtKB-EC"/>
</dbReference>
<dbReference type="Gene3D" id="1.20.120.1320">
    <property type="entry name" value="Aspartokinase, catalytic domain"/>
    <property type="match status" value="1"/>
</dbReference>
<dbReference type="InterPro" id="IPR042199">
    <property type="entry name" value="AsparK_Bifunc_asparK/hSer_DH"/>
</dbReference>
<dbReference type="EMBL" id="QXFV01000210">
    <property type="protein sequence ID" value="KAE9045570.1"/>
    <property type="molecule type" value="Genomic_DNA"/>
</dbReference>
<dbReference type="InterPro" id="IPR011147">
    <property type="entry name" value="Bifunc_Aspkin/hSer_DH"/>
</dbReference>
<feature type="domain" description="Aspartate/homoserine dehydrogenase NAD-binding" evidence="26">
    <location>
        <begin position="606"/>
        <end position="662"/>
    </location>
</feature>
<dbReference type="FunFam" id="3.30.2130.10:FF:000008">
    <property type="entry name" value="Bifunctional aspartokinase/homoserine dehydrogenase, putative"/>
    <property type="match status" value="1"/>
</dbReference>
<keyword evidence="18" id="KW-0915">Sodium</keyword>
<keyword evidence="16" id="KW-0560">Oxidoreductase</keyword>
<feature type="domain" description="Aspartate/glutamate/uridylate kinase" evidence="24">
    <location>
        <begin position="51"/>
        <end position="339"/>
    </location>
</feature>
<dbReference type="Gene3D" id="3.30.360.10">
    <property type="entry name" value="Dihydrodipicolinate Reductase, domain 2"/>
    <property type="match status" value="1"/>
</dbReference>
<keyword evidence="17" id="KW-0520">NAD</keyword>
<accession>A0A6A3NSK4</accession>
<keyword evidence="13" id="KW-0418">Kinase</keyword>
<dbReference type="Gene3D" id="3.30.2130.10">
    <property type="entry name" value="VC0802-like"/>
    <property type="match status" value="1"/>
</dbReference>
<dbReference type="InterPro" id="IPR005106">
    <property type="entry name" value="Asp/hSer_DH_NAD-bd"/>
</dbReference>
<dbReference type="OrthoDB" id="67851at2759"/>
<dbReference type="SUPFAM" id="SSF55347">
    <property type="entry name" value="Glyceraldehyde-3-phosphate dehydrogenase-like, C-terminal domain"/>
    <property type="match status" value="1"/>
</dbReference>
<evidence type="ECO:0000256" key="10">
    <source>
        <dbReference type="ARBA" id="ARBA00022697"/>
    </source>
</evidence>
<evidence type="ECO:0000256" key="19">
    <source>
        <dbReference type="ARBA" id="ARBA00023167"/>
    </source>
</evidence>
<comment type="function">
    <text evidence="21">Bifunctional aspartate kinase and homoserine dehydrogenase that catalyzes the first and the third steps toward the synthesis of lysine, methionine and threonine from aspartate.</text>
</comment>
<dbReference type="GO" id="GO:0009088">
    <property type="term" value="P:threonine biosynthetic process"/>
    <property type="evidence" value="ECO:0007669"/>
    <property type="project" value="UniProtKB-UniPathway"/>
</dbReference>
<evidence type="ECO:0000256" key="3">
    <source>
        <dbReference type="ARBA" id="ARBA00005056"/>
    </source>
</evidence>
<gene>
    <name evidence="28" type="ORF">PR001_g4913</name>
    <name evidence="29" type="ORF">PR002_g1813</name>
</gene>
<dbReference type="GO" id="GO:0005524">
    <property type="term" value="F:ATP binding"/>
    <property type="evidence" value="ECO:0007669"/>
    <property type="project" value="UniProtKB-KW"/>
</dbReference>
<evidence type="ECO:0000256" key="22">
    <source>
        <dbReference type="ARBA" id="ARBA00048561"/>
    </source>
</evidence>
<dbReference type="PANTHER" id="PTHR43070:SF3">
    <property type="entry name" value="HOMOSERINE DEHYDROGENASE"/>
    <property type="match status" value="1"/>
</dbReference>
<dbReference type="SUPFAM" id="SSF51735">
    <property type="entry name" value="NAD(P)-binding Rossmann-fold domains"/>
    <property type="match status" value="1"/>
</dbReference>
<dbReference type="UniPathway" id="UPA00050">
    <property type="reaction ID" value="UER00063"/>
</dbReference>
<dbReference type="InterPro" id="IPR036393">
    <property type="entry name" value="AceGlu_kinase-like_sf"/>
</dbReference>
<keyword evidence="20" id="KW-0511">Multifunctional enzyme</keyword>
<dbReference type="Proteomes" id="UP000435112">
    <property type="component" value="Unassembled WGS sequence"/>
</dbReference>
<reference evidence="30 31" key="1">
    <citation type="submission" date="2018-09" db="EMBL/GenBank/DDBJ databases">
        <title>Genomic investigation of the strawberry pathogen Phytophthora fragariae indicates pathogenicity is determined by transcriptional variation in three key races.</title>
        <authorList>
            <person name="Adams T.M."/>
            <person name="Armitage A.D."/>
            <person name="Sobczyk M.K."/>
            <person name="Bates H.J."/>
            <person name="Dunwell J.M."/>
            <person name="Nellist C.F."/>
            <person name="Harrison R.J."/>
        </authorList>
    </citation>
    <scope>NUCLEOTIDE SEQUENCE [LARGE SCALE GENOMIC DNA]</scope>
    <source>
        <strain evidence="28 30">SCRP249</strain>
        <strain evidence="29 31">SCRP324</strain>
    </source>
</reference>
<evidence type="ECO:0000259" key="25">
    <source>
        <dbReference type="Pfam" id="PF00742"/>
    </source>
</evidence>
<dbReference type="InterPro" id="IPR018042">
    <property type="entry name" value="Aspartate_kinase_CS"/>
</dbReference>
<dbReference type="UniPathway" id="UPA00051">
    <property type="reaction ID" value="UER00462"/>
</dbReference>
<evidence type="ECO:0000256" key="18">
    <source>
        <dbReference type="ARBA" id="ARBA00023053"/>
    </source>
</evidence>
<evidence type="ECO:0000256" key="1">
    <source>
        <dbReference type="ARBA" id="ARBA00001920"/>
    </source>
</evidence>
<dbReference type="InterPro" id="IPR001341">
    <property type="entry name" value="Asp_kinase"/>
</dbReference>
<comment type="pathway">
    <text evidence="5">Amino-acid biosynthesis; L-threonine biosynthesis; L-threonine from L-aspartate: step 1/5.</text>
</comment>
<dbReference type="PROSITE" id="PS00324">
    <property type="entry name" value="ASPARTOKINASE"/>
    <property type="match status" value="1"/>
</dbReference>
<dbReference type="Gene3D" id="3.40.50.720">
    <property type="entry name" value="NAD(P)-binding Rossmann-like Domain"/>
    <property type="match status" value="1"/>
</dbReference>
<evidence type="ECO:0000256" key="21">
    <source>
        <dbReference type="ARBA" id="ARBA00044938"/>
    </source>
</evidence>
<comment type="pathway">
    <text evidence="3">Amino-acid biosynthesis; L-threonine biosynthesis; L-threonine from L-aspartate: step 3/5.</text>
</comment>
<evidence type="ECO:0000256" key="4">
    <source>
        <dbReference type="ARBA" id="ARBA00005062"/>
    </source>
</evidence>
<dbReference type="Pfam" id="PF00742">
    <property type="entry name" value="Homoserine_dh"/>
    <property type="match status" value="1"/>
</dbReference>
<evidence type="ECO:0000256" key="7">
    <source>
        <dbReference type="ARBA" id="ARBA00010046"/>
    </source>
</evidence>
<feature type="domain" description="Aspartokinase ACT" evidence="27">
    <location>
        <begin position="460"/>
        <end position="520"/>
    </location>
</feature>
<dbReference type="NCBIfam" id="TIGR00657">
    <property type="entry name" value="asp_kinases"/>
    <property type="match status" value="1"/>
</dbReference>
<dbReference type="InterPro" id="IPR001048">
    <property type="entry name" value="Asp/Glu/Uridylate_kinase"/>
</dbReference>
<dbReference type="InterPro" id="IPR054352">
    <property type="entry name" value="ACT_Aspartokinase"/>
</dbReference>